<gene>
    <name evidence="2" type="ORF">BDY21DRAFT_186544</name>
</gene>
<evidence type="ECO:0000259" key="1">
    <source>
        <dbReference type="Pfam" id="PF13391"/>
    </source>
</evidence>
<dbReference type="AlphaFoldDB" id="A0A6A6P9N4"/>
<dbReference type="Proteomes" id="UP000799766">
    <property type="component" value="Unassembled WGS sequence"/>
</dbReference>
<evidence type="ECO:0000313" key="2">
    <source>
        <dbReference type="EMBL" id="KAF2460173.1"/>
    </source>
</evidence>
<dbReference type="EMBL" id="MU001674">
    <property type="protein sequence ID" value="KAF2460173.1"/>
    <property type="molecule type" value="Genomic_DNA"/>
</dbReference>
<keyword evidence="3" id="KW-1185">Reference proteome</keyword>
<protein>
    <recommendedName>
        <fullName evidence="1">HNH nuclease domain-containing protein</fullName>
    </recommendedName>
</protein>
<proteinExistence type="predicted"/>
<dbReference type="Pfam" id="PF13391">
    <property type="entry name" value="HNH_2"/>
    <property type="match status" value="1"/>
</dbReference>
<accession>A0A6A6P9N4</accession>
<sequence length="228" mass="25467">MSTRTAYEDPSHLDGAHDLPANVNDVTVTIRHPGYDDNCNILMLLPGLDDVDGAIDYDTALAACGIAADNNWEGFFTLDQAGRHRVVRPADGLLREKDCYFHVPGIYPIVPSFRDWQFPRSLPSPWKECTVSPAPAHRIPREVTLTEAVLARDISCRLTNHIEGTENAHLIPRTEKKWFDRNAMARFAQISCAGVDAINVPRNAIALRSDIHTLFDNKRFVIAPKQSP</sequence>
<evidence type="ECO:0000313" key="3">
    <source>
        <dbReference type="Proteomes" id="UP000799766"/>
    </source>
</evidence>
<organism evidence="2 3">
    <name type="scientific">Lineolata rhizophorae</name>
    <dbReference type="NCBI Taxonomy" id="578093"/>
    <lineage>
        <taxon>Eukaryota</taxon>
        <taxon>Fungi</taxon>
        <taxon>Dikarya</taxon>
        <taxon>Ascomycota</taxon>
        <taxon>Pezizomycotina</taxon>
        <taxon>Dothideomycetes</taxon>
        <taxon>Dothideomycetes incertae sedis</taxon>
        <taxon>Lineolatales</taxon>
        <taxon>Lineolataceae</taxon>
        <taxon>Lineolata</taxon>
    </lineage>
</organism>
<dbReference type="OrthoDB" id="2142759at2759"/>
<dbReference type="InterPro" id="IPR003615">
    <property type="entry name" value="HNH_nuc"/>
</dbReference>
<feature type="domain" description="HNH nuclease" evidence="1">
    <location>
        <begin position="156"/>
        <end position="222"/>
    </location>
</feature>
<name>A0A6A6P9N4_9PEZI</name>
<reference evidence="2" key="1">
    <citation type="journal article" date="2020" name="Stud. Mycol.">
        <title>101 Dothideomycetes genomes: a test case for predicting lifestyles and emergence of pathogens.</title>
        <authorList>
            <person name="Haridas S."/>
            <person name="Albert R."/>
            <person name="Binder M."/>
            <person name="Bloem J."/>
            <person name="Labutti K."/>
            <person name="Salamov A."/>
            <person name="Andreopoulos B."/>
            <person name="Baker S."/>
            <person name="Barry K."/>
            <person name="Bills G."/>
            <person name="Bluhm B."/>
            <person name="Cannon C."/>
            <person name="Castanera R."/>
            <person name="Culley D."/>
            <person name="Daum C."/>
            <person name="Ezra D."/>
            <person name="Gonzalez J."/>
            <person name="Henrissat B."/>
            <person name="Kuo A."/>
            <person name="Liang C."/>
            <person name="Lipzen A."/>
            <person name="Lutzoni F."/>
            <person name="Magnuson J."/>
            <person name="Mondo S."/>
            <person name="Nolan M."/>
            <person name="Ohm R."/>
            <person name="Pangilinan J."/>
            <person name="Park H.-J."/>
            <person name="Ramirez L."/>
            <person name="Alfaro M."/>
            <person name="Sun H."/>
            <person name="Tritt A."/>
            <person name="Yoshinaga Y."/>
            <person name="Zwiers L.-H."/>
            <person name="Turgeon B."/>
            <person name="Goodwin S."/>
            <person name="Spatafora J."/>
            <person name="Crous P."/>
            <person name="Grigoriev I."/>
        </authorList>
    </citation>
    <scope>NUCLEOTIDE SEQUENCE</scope>
    <source>
        <strain evidence="2">ATCC 16933</strain>
    </source>
</reference>